<accession>A0ABS8YGH0</accession>
<name>A0ABS8YGH0_9BACL</name>
<dbReference type="EMBL" id="JAJNBZ010000009">
    <property type="protein sequence ID" value="MCE5170309.1"/>
    <property type="molecule type" value="Genomic_DNA"/>
</dbReference>
<dbReference type="InterPro" id="IPR036928">
    <property type="entry name" value="AS_sf"/>
</dbReference>
<comment type="similarity">
    <text evidence="1">Belongs to the amidase family.</text>
</comment>
<proteinExistence type="inferred from homology"/>
<feature type="domain" description="Amidase" evidence="2">
    <location>
        <begin position="22"/>
        <end position="432"/>
    </location>
</feature>
<dbReference type="PANTHER" id="PTHR11895:SF7">
    <property type="entry name" value="GLUTAMYL-TRNA(GLN) AMIDOTRANSFERASE SUBUNIT A, MITOCHONDRIAL"/>
    <property type="match status" value="1"/>
</dbReference>
<reference evidence="3 4" key="1">
    <citation type="submission" date="2021-11" db="EMBL/GenBank/DDBJ databases">
        <title>Draft genome sequence of Paenibacillus profundus YoMME, a new Gram-positive bacteria with exoelectrogenic properties.</title>
        <authorList>
            <person name="Hubenova Y."/>
            <person name="Hubenova E."/>
            <person name="Manasiev Y."/>
            <person name="Peykov S."/>
            <person name="Mitov M."/>
        </authorList>
    </citation>
    <scope>NUCLEOTIDE SEQUENCE [LARGE SCALE GENOMIC DNA]</scope>
    <source>
        <strain evidence="3 4">YoMME</strain>
    </source>
</reference>
<evidence type="ECO:0000313" key="4">
    <source>
        <dbReference type="Proteomes" id="UP001199916"/>
    </source>
</evidence>
<gene>
    <name evidence="3" type="ORF">LQV63_13415</name>
</gene>
<comment type="caution">
    <text evidence="3">The sequence shown here is derived from an EMBL/GenBank/DDBJ whole genome shotgun (WGS) entry which is preliminary data.</text>
</comment>
<dbReference type="PANTHER" id="PTHR11895">
    <property type="entry name" value="TRANSAMIDASE"/>
    <property type="match status" value="1"/>
</dbReference>
<dbReference type="Proteomes" id="UP001199916">
    <property type="component" value="Unassembled WGS sequence"/>
</dbReference>
<dbReference type="Gene3D" id="3.90.1300.10">
    <property type="entry name" value="Amidase signature (AS) domain"/>
    <property type="match status" value="1"/>
</dbReference>
<dbReference type="PROSITE" id="PS00571">
    <property type="entry name" value="AMIDASES"/>
    <property type="match status" value="1"/>
</dbReference>
<dbReference type="RefSeq" id="WP_233697074.1">
    <property type="nucleotide sequence ID" value="NZ_JAJNBZ010000009.1"/>
</dbReference>
<organism evidence="3 4">
    <name type="scientific">Paenibacillus profundus</name>
    <dbReference type="NCBI Taxonomy" id="1173085"/>
    <lineage>
        <taxon>Bacteria</taxon>
        <taxon>Bacillati</taxon>
        <taxon>Bacillota</taxon>
        <taxon>Bacilli</taxon>
        <taxon>Bacillales</taxon>
        <taxon>Paenibacillaceae</taxon>
        <taxon>Paenibacillus</taxon>
    </lineage>
</organism>
<dbReference type="SUPFAM" id="SSF75304">
    <property type="entry name" value="Amidase signature (AS) enzymes"/>
    <property type="match status" value="1"/>
</dbReference>
<dbReference type="Pfam" id="PF01425">
    <property type="entry name" value="Amidase"/>
    <property type="match status" value="1"/>
</dbReference>
<dbReference type="InterPro" id="IPR023631">
    <property type="entry name" value="Amidase_dom"/>
</dbReference>
<dbReference type="InterPro" id="IPR000120">
    <property type="entry name" value="Amidase"/>
</dbReference>
<evidence type="ECO:0000259" key="2">
    <source>
        <dbReference type="Pfam" id="PF01425"/>
    </source>
</evidence>
<evidence type="ECO:0000313" key="3">
    <source>
        <dbReference type="EMBL" id="MCE5170309.1"/>
    </source>
</evidence>
<sequence>MKRRTMMELVSGYEAKRFTPVEITIQYLKTIKAKNPKLNAYITITKELALRQAQMLEMKLMAGEQTGQLFGVPLSYKDNFATKGILTTSGSFIDRNFIPDKNAAVVQQMATEDAITLGKTNMHEYAFGITSNNPHYGPVRNPWNPQYTPGGSSGGSGAAVAANMCVASLGSDTGGSVRIPAASCGVIGLKPTYGTISTEGVFPISWTLDTVGPITANMNDLAVMMEALTNRAYTSFLVEDIRGVRIGVPANYFNERIDPETYKLYLQAVTALSSLGAILIDVDLPFLEGNQEAVLTIATAEGGYVHQSRMECCLSQYGADVRAVLESSANITAVQYIAALKKKEGYIREFRRVFERIDVLATPALPIPPRKIGVEEVQFGSVTETIFDTMTRYTGIFSLAEVPAMSIPCGITSEGLPVGLQLVAGLYREDQLIRTGYAFEQSQLADFYKKRDSLET</sequence>
<protein>
    <submittedName>
        <fullName evidence="3">Amidase</fullName>
    </submittedName>
</protein>
<evidence type="ECO:0000256" key="1">
    <source>
        <dbReference type="ARBA" id="ARBA00009199"/>
    </source>
</evidence>
<keyword evidence="4" id="KW-1185">Reference proteome</keyword>
<dbReference type="InterPro" id="IPR020556">
    <property type="entry name" value="Amidase_CS"/>
</dbReference>